<comment type="caution">
    <text evidence="4">The sequence shown here is derived from an EMBL/GenBank/DDBJ whole genome shotgun (WGS) entry which is preliminary data.</text>
</comment>
<dbReference type="EMBL" id="MNAO01000165">
    <property type="protein sequence ID" value="OHV16098.1"/>
    <property type="molecule type" value="Genomic_DNA"/>
</dbReference>
<dbReference type="PANTHER" id="PTHR10009">
    <property type="entry name" value="PROTEIN YELLOW-RELATED"/>
    <property type="match status" value="1"/>
</dbReference>
<evidence type="ECO:0008006" key="6">
    <source>
        <dbReference type="Google" id="ProtNLM"/>
    </source>
</evidence>
<comment type="subcellular location">
    <subcellularLocation>
        <location evidence="1">Secreted</location>
    </subcellularLocation>
</comment>
<name>A0A1S1NZF8_METEX</name>
<accession>A0A1S1NZF8</accession>
<dbReference type="InterPro" id="IPR011042">
    <property type="entry name" value="6-blade_b-propeller_TolB-like"/>
</dbReference>
<keyword evidence="2" id="KW-0964">Secreted</keyword>
<evidence type="ECO:0000313" key="5">
    <source>
        <dbReference type="Proteomes" id="UP000180215"/>
    </source>
</evidence>
<dbReference type="InterPro" id="IPR006311">
    <property type="entry name" value="TAT_signal"/>
</dbReference>
<dbReference type="InterPro" id="IPR017996">
    <property type="entry name" value="MRJP/yellow-related"/>
</dbReference>
<keyword evidence="3" id="KW-0732">Signal</keyword>
<dbReference type="SUPFAM" id="SSF63829">
    <property type="entry name" value="Calcium-dependent phosphotriesterase"/>
    <property type="match status" value="1"/>
</dbReference>
<organism evidence="4 5">
    <name type="scientific">Methylorubrum extorquens</name>
    <name type="common">Methylobacterium dichloromethanicum</name>
    <name type="synonym">Methylobacterium extorquens</name>
    <dbReference type="NCBI Taxonomy" id="408"/>
    <lineage>
        <taxon>Bacteria</taxon>
        <taxon>Pseudomonadati</taxon>
        <taxon>Pseudomonadota</taxon>
        <taxon>Alphaproteobacteria</taxon>
        <taxon>Hyphomicrobiales</taxon>
        <taxon>Methylobacteriaceae</taxon>
        <taxon>Methylorubrum</taxon>
    </lineage>
</organism>
<sequence length="388" mass="41218">MTIRLARRTLLAGTAALAAARTMATRPAQAEAATAPVGPLERVAVVQAPTTPTGLTLSADGRMFLLMPRFDEQTVFTAGEVFPDGRVVPYPNEAANRPDPARPAETLFHVPNGVFDAKNRLWLLDAGLMASSGEPVPGAAKLVCIDPATNGIVRTIPLQSVVTKTSSLNDLRVDVRPGREAAYITDQGQTGAGALIAVDLASGRAVRRLAAHASTQSAPGILKVVEGRVLLKREADGTTSPIKGGANGIALSPDGARLYYTPLMSRRLYAVETAALLDAGKDDAAVAETVTDLGEKGLTGGLAADSRDRIYLSLQEFNGIGRRDPDGRIEVIATDPRLIWPDTFWITAEGWLYLSSAQANRRPEHNGGIDRQEPPYAIFRMRIDAGPA</sequence>
<feature type="signal peptide" evidence="3">
    <location>
        <begin position="1"/>
        <end position="30"/>
    </location>
</feature>
<gene>
    <name evidence="4" type="ORF">BK022_14385</name>
</gene>
<evidence type="ECO:0000256" key="2">
    <source>
        <dbReference type="ARBA" id="ARBA00022525"/>
    </source>
</evidence>
<evidence type="ECO:0000313" key="4">
    <source>
        <dbReference type="EMBL" id="OHV16098.1"/>
    </source>
</evidence>
<proteinExistence type="predicted"/>
<dbReference type="Gene3D" id="2.120.10.30">
    <property type="entry name" value="TolB, C-terminal domain"/>
    <property type="match status" value="1"/>
</dbReference>
<dbReference type="GO" id="GO:0005576">
    <property type="term" value="C:extracellular region"/>
    <property type="evidence" value="ECO:0007669"/>
    <property type="project" value="UniProtKB-SubCell"/>
</dbReference>
<dbReference type="AlphaFoldDB" id="A0A1S1NZF8"/>
<reference evidence="4 5" key="1">
    <citation type="submission" date="2016-10" db="EMBL/GenBank/DDBJ databases">
        <title>Draft genome sequence of Methylobacterium extorquens CP3, a seed endophyte of Crotalaria pumila with plant growth-promoting and metal tolerance properties.</title>
        <authorList>
            <person name="Sanchez-Lopez A.S."/>
            <person name="Van Hamme J.D."/>
            <person name="Thijs S."/>
            <person name="Mcammond B.M."/>
            <person name="Stevens V."/>
            <person name="Gonzalez-Chavez M.D.C."/>
            <person name="Vangronsveld J."/>
        </authorList>
    </citation>
    <scope>NUCLEOTIDE SEQUENCE [LARGE SCALE GENOMIC DNA]</scope>
    <source>
        <strain evidence="4 5">CP3</strain>
    </source>
</reference>
<dbReference type="Pfam" id="PF03022">
    <property type="entry name" value="MRJP"/>
    <property type="match status" value="1"/>
</dbReference>
<evidence type="ECO:0000256" key="3">
    <source>
        <dbReference type="SAM" id="SignalP"/>
    </source>
</evidence>
<dbReference type="PROSITE" id="PS51318">
    <property type="entry name" value="TAT"/>
    <property type="match status" value="1"/>
</dbReference>
<evidence type="ECO:0000256" key="1">
    <source>
        <dbReference type="ARBA" id="ARBA00004613"/>
    </source>
</evidence>
<dbReference type="PANTHER" id="PTHR10009:SF18">
    <property type="entry name" value="PROTEIN YELLOW-LIKE PROTEIN"/>
    <property type="match status" value="1"/>
</dbReference>
<protein>
    <recommendedName>
        <fullName evidence="6">Major royal jelly protein</fullName>
    </recommendedName>
</protein>
<dbReference type="Proteomes" id="UP000180215">
    <property type="component" value="Unassembled WGS sequence"/>
</dbReference>
<feature type="chain" id="PRO_5012774529" description="Major royal jelly protein" evidence="3">
    <location>
        <begin position="31"/>
        <end position="388"/>
    </location>
</feature>